<organism evidence="1 2">
    <name type="scientific">Marseilla massiliensis</name>
    <dbReference type="NCBI Taxonomy" id="1841864"/>
    <lineage>
        <taxon>Bacteria</taxon>
        <taxon>Pseudomonadati</taxon>
        <taxon>Bacteroidota</taxon>
        <taxon>Bacteroidia</taxon>
        <taxon>Bacteroidales</taxon>
        <taxon>Prevotellaceae</taxon>
        <taxon>Marseilla</taxon>
    </lineage>
</organism>
<evidence type="ECO:0000313" key="1">
    <source>
        <dbReference type="EMBL" id="MBM6663122.1"/>
    </source>
</evidence>
<comment type="caution">
    <text evidence="1">The sequence shown here is derived from an EMBL/GenBank/DDBJ whole genome shotgun (WGS) entry which is preliminary data.</text>
</comment>
<dbReference type="EMBL" id="JACJJL010000050">
    <property type="protein sequence ID" value="MBM6663122.1"/>
    <property type="molecule type" value="Genomic_DNA"/>
</dbReference>
<evidence type="ECO:0000313" key="2">
    <source>
        <dbReference type="Proteomes" id="UP000764045"/>
    </source>
</evidence>
<sequence>MYNILRCLFGRWSLVRRVGKGRFSYAGPYHGGHASYVYLETPSGRVYDGPFSFSGGSMTARTLFFNSPYDDGIIKFGGRYSRGRKTGRWKYQRRGRGYSRRLMVDYVDGIPEGTACYIGRGNTYGIGPRSRMVMLTLSMAGGKPVGPISGRFGDCPFSGQCDADGYPDGMWVYGSTSRKRTSVDYEHWEHGKLLESYTLDFSTGHRSEKAPSMLAMVKDIICEECMPLVNSVRRNAAVWDGDIKVKEA</sequence>
<dbReference type="Proteomes" id="UP000764045">
    <property type="component" value="Unassembled WGS sequence"/>
</dbReference>
<dbReference type="RefSeq" id="WP_205112169.1">
    <property type="nucleotide sequence ID" value="NZ_JACJJL010000050.1"/>
</dbReference>
<reference evidence="1 2" key="1">
    <citation type="journal article" date="2021" name="Sci. Rep.">
        <title>The distribution of antibiotic resistance genes in chicken gut microbiota commensals.</title>
        <authorList>
            <person name="Juricova H."/>
            <person name="Matiasovicova J."/>
            <person name="Kubasova T."/>
            <person name="Cejkova D."/>
            <person name="Rychlik I."/>
        </authorList>
    </citation>
    <scope>NUCLEOTIDE SEQUENCE [LARGE SCALE GENOMIC DNA]</scope>
    <source>
        <strain evidence="1 2">An819</strain>
    </source>
</reference>
<proteinExistence type="predicted"/>
<gene>
    <name evidence="1" type="ORF">H6B30_15475</name>
</gene>
<name>A0A938WQA3_9BACT</name>
<dbReference type="AlphaFoldDB" id="A0A938WQA3"/>
<protein>
    <submittedName>
        <fullName evidence="1">Uncharacterized protein</fullName>
    </submittedName>
</protein>
<accession>A0A938WQA3</accession>
<keyword evidence="2" id="KW-1185">Reference proteome</keyword>